<organism evidence="2 3">
    <name type="scientific">Streptomyces caatingaensis</name>
    <dbReference type="NCBI Taxonomy" id="1678637"/>
    <lineage>
        <taxon>Bacteria</taxon>
        <taxon>Bacillati</taxon>
        <taxon>Actinomycetota</taxon>
        <taxon>Actinomycetes</taxon>
        <taxon>Kitasatosporales</taxon>
        <taxon>Streptomycetaceae</taxon>
        <taxon>Streptomyces</taxon>
    </lineage>
</organism>
<evidence type="ECO:0000256" key="1">
    <source>
        <dbReference type="SAM" id="MobiDB-lite"/>
    </source>
</evidence>
<comment type="caution">
    <text evidence="2">The sequence shown here is derived from an EMBL/GenBank/DDBJ whole genome shotgun (WGS) entry which is preliminary data.</text>
</comment>
<protein>
    <submittedName>
        <fullName evidence="2">Uncharacterized protein</fullName>
    </submittedName>
</protein>
<feature type="region of interest" description="Disordered" evidence="1">
    <location>
        <begin position="45"/>
        <end position="70"/>
    </location>
</feature>
<evidence type="ECO:0000313" key="3">
    <source>
        <dbReference type="Proteomes" id="UP000037288"/>
    </source>
</evidence>
<accession>A0A0K9XA27</accession>
<gene>
    <name evidence="2" type="ORF">AC230_24850</name>
</gene>
<dbReference type="AlphaFoldDB" id="A0A0K9XA27"/>
<dbReference type="EMBL" id="LFXA01000017">
    <property type="protein sequence ID" value="KNB49956.1"/>
    <property type="molecule type" value="Genomic_DNA"/>
</dbReference>
<sequence length="70" mass="7618">MPEQAGTRGANRPNCAASWRPVRAWGFPPVCSRDKICQPVTHARRSGILQAPQPQVTRFPRPGRGPSAGQ</sequence>
<keyword evidence="3" id="KW-1185">Reference proteome</keyword>
<dbReference type="STRING" id="1678637.AC230_24850"/>
<proteinExistence type="predicted"/>
<dbReference type="Proteomes" id="UP000037288">
    <property type="component" value="Unassembled WGS sequence"/>
</dbReference>
<reference evidence="3" key="1">
    <citation type="submission" date="2015-07" db="EMBL/GenBank/DDBJ databases">
        <title>Draft genome sequence of Streptomyces sp. CMAA 1322, a bacterium isolated from Caatinga biome, from dry forest semiarid of Brazil.</title>
        <authorList>
            <person name="Santos S.N."/>
            <person name="Gacesa R."/>
            <person name="Taketani R.G."/>
            <person name="Long P.F."/>
            <person name="Melo I.S."/>
        </authorList>
    </citation>
    <scope>NUCLEOTIDE SEQUENCE [LARGE SCALE GENOMIC DNA]</scope>
    <source>
        <strain evidence="3">CMAA 1322</strain>
    </source>
</reference>
<name>A0A0K9XA27_9ACTN</name>
<evidence type="ECO:0000313" key="2">
    <source>
        <dbReference type="EMBL" id="KNB49956.1"/>
    </source>
</evidence>
<dbReference type="PATRIC" id="fig|1678637.3.peg.5312"/>